<keyword evidence="3" id="KW-1185">Reference proteome</keyword>
<evidence type="ECO:0000313" key="2">
    <source>
        <dbReference type="EMBL" id="GMA34227.1"/>
    </source>
</evidence>
<protein>
    <submittedName>
        <fullName evidence="2">Uncharacterized protein</fullName>
    </submittedName>
</protein>
<feature type="region of interest" description="Disordered" evidence="1">
    <location>
        <begin position="83"/>
        <end position="156"/>
    </location>
</feature>
<evidence type="ECO:0000313" key="3">
    <source>
        <dbReference type="Proteomes" id="UP001157125"/>
    </source>
</evidence>
<name>A0ABQ6I8S1_9MICO</name>
<sequence>MAAPATATALAWRGTRSHAVAAETSNVRTAKWAPDTAVRWARPETRMASTWYAGIRDVSPVTMPCTSPAVSTGSACAACPTHRRASAHGPVPGARSTTSASQAITPPSSSRSTSARTSMASSRASASASTTTVTVPPVETHVAAASPTVVQAVNRT</sequence>
<gene>
    <name evidence="2" type="ORF">GCM10025876_04310</name>
</gene>
<comment type="caution">
    <text evidence="2">The sequence shown here is derived from an EMBL/GenBank/DDBJ whole genome shotgun (WGS) entry which is preliminary data.</text>
</comment>
<dbReference type="EMBL" id="BSUN01000001">
    <property type="protein sequence ID" value="GMA34227.1"/>
    <property type="molecule type" value="Genomic_DNA"/>
</dbReference>
<proteinExistence type="predicted"/>
<evidence type="ECO:0000256" key="1">
    <source>
        <dbReference type="SAM" id="MobiDB-lite"/>
    </source>
</evidence>
<feature type="compositionally biased region" description="Low complexity" evidence="1">
    <location>
        <begin position="105"/>
        <end position="145"/>
    </location>
</feature>
<reference evidence="3" key="1">
    <citation type="journal article" date="2019" name="Int. J. Syst. Evol. Microbiol.">
        <title>The Global Catalogue of Microorganisms (GCM) 10K type strain sequencing project: providing services to taxonomists for standard genome sequencing and annotation.</title>
        <authorList>
            <consortium name="The Broad Institute Genomics Platform"/>
            <consortium name="The Broad Institute Genome Sequencing Center for Infectious Disease"/>
            <person name="Wu L."/>
            <person name="Ma J."/>
        </authorList>
    </citation>
    <scope>NUCLEOTIDE SEQUENCE [LARGE SCALE GENOMIC DNA]</scope>
    <source>
        <strain evidence="3">NBRC 112299</strain>
    </source>
</reference>
<feature type="compositionally biased region" description="Polar residues" evidence="1">
    <location>
        <begin position="95"/>
        <end position="104"/>
    </location>
</feature>
<accession>A0ABQ6I8S1</accession>
<organism evidence="2 3">
    <name type="scientific">Demequina litorisediminis</name>
    <dbReference type="NCBI Taxonomy" id="1849022"/>
    <lineage>
        <taxon>Bacteria</taxon>
        <taxon>Bacillati</taxon>
        <taxon>Actinomycetota</taxon>
        <taxon>Actinomycetes</taxon>
        <taxon>Micrococcales</taxon>
        <taxon>Demequinaceae</taxon>
        <taxon>Demequina</taxon>
    </lineage>
</organism>
<dbReference type="Proteomes" id="UP001157125">
    <property type="component" value="Unassembled WGS sequence"/>
</dbReference>